<protein>
    <recommendedName>
        <fullName evidence="4">Lipoprotein</fullName>
    </recommendedName>
</protein>
<dbReference type="EMBL" id="DWUP01000103">
    <property type="protein sequence ID" value="HJD53057.1"/>
    <property type="molecule type" value="Genomic_DNA"/>
</dbReference>
<keyword evidence="1" id="KW-0732">Signal</keyword>
<evidence type="ECO:0008006" key="4">
    <source>
        <dbReference type="Google" id="ProtNLM"/>
    </source>
</evidence>
<name>A0A9D2UII8_9BACT</name>
<sequence length="178" mass="19960">MKIIFMAFALALTLASCAGNRTAPQQAGLVETSDGSHRFMGNYLDSKLPRAVIYKTDGDYDDLVPVTMDAARTVILSYPAPTDIYDGTAYRKPTKLIDGYLLDNRGITRNTVFLDYTYEEYAKLDPYPTAESLSGHIKVKYPLVEMYLVERTAQPDKVAYYNSVIKSGFPNCEKIELK</sequence>
<evidence type="ECO:0000256" key="1">
    <source>
        <dbReference type="SAM" id="SignalP"/>
    </source>
</evidence>
<evidence type="ECO:0000313" key="3">
    <source>
        <dbReference type="Proteomes" id="UP000787625"/>
    </source>
</evidence>
<accession>A0A9D2UII8</accession>
<reference evidence="2" key="2">
    <citation type="submission" date="2021-04" db="EMBL/GenBank/DDBJ databases">
        <authorList>
            <person name="Gilroy R."/>
        </authorList>
    </citation>
    <scope>NUCLEOTIDE SEQUENCE</scope>
    <source>
        <strain evidence="2">MalCec1-1739</strain>
    </source>
</reference>
<dbReference type="PROSITE" id="PS51257">
    <property type="entry name" value="PROKAR_LIPOPROTEIN"/>
    <property type="match status" value="1"/>
</dbReference>
<gene>
    <name evidence="2" type="ORF">IAA93_04970</name>
</gene>
<feature type="chain" id="PRO_5038701540" description="Lipoprotein" evidence="1">
    <location>
        <begin position="19"/>
        <end position="178"/>
    </location>
</feature>
<proteinExistence type="predicted"/>
<dbReference type="AlphaFoldDB" id="A0A9D2UII8"/>
<dbReference type="Proteomes" id="UP000787625">
    <property type="component" value="Unassembled WGS sequence"/>
</dbReference>
<feature type="signal peptide" evidence="1">
    <location>
        <begin position="1"/>
        <end position="18"/>
    </location>
</feature>
<evidence type="ECO:0000313" key="2">
    <source>
        <dbReference type="EMBL" id="HJD53057.1"/>
    </source>
</evidence>
<organism evidence="2 3">
    <name type="scientific">Candidatus Avibacteroides avistercoris</name>
    <dbReference type="NCBI Taxonomy" id="2840690"/>
    <lineage>
        <taxon>Bacteria</taxon>
        <taxon>Pseudomonadati</taxon>
        <taxon>Bacteroidota</taxon>
        <taxon>Bacteroidia</taxon>
        <taxon>Bacteroidales</taxon>
        <taxon>Bacteroidaceae</taxon>
        <taxon>Bacteroidaceae incertae sedis</taxon>
        <taxon>Candidatus Avibacteroides</taxon>
    </lineage>
</organism>
<reference evidence="2" key="1">
    <citation type="journal article" date="2021" name="PeerJ">
        <title>Extensive microbial diversity within the chicken gut microbiome revealed by metagenomics and culture.</title>
        <authorList>
            <person name="Gilroy R."/>
            <person name="Ravi A."/>
            <person name="Getino M."/>
            <person name="Pursley I."/>
            <person name="Horton D.L."/>
            <person name="Alikhan N.F."/>
            <person name="Baker D."/>
            <person name="Gharbi K."/>
            <person name="Hall N."/>
            <person name="Watson M."/>
            <person name="Adriaenssens E.M."/>
            <person name="Foster-Nyarko E."/>
            <person name="Jarju S."/>
            <person name="Secka A."/>
            <person name="Antonio M."/>
            <person name="Oren A."/>
            <person name="Chaudhuri R.R."/>
            <person name="La Ragione R."/>
            <person name="Hildebrand F."/>
            <person name="Pallen M.J."/>
        </authorList>
    </citation>
    <scope>NUCLEOTIDE SEQUENCE</scope>
    <source>
        <strain evidence="2">MalCec1-1739</strain>
    </source>
</reference>
<comment type="caution">
    <text evidence="2">The sequence shown here is derived from an EMBL/GenBank/DDBJ whole genome shotgun (WGS) entry which is preliminary data.</text>
</comment>